<protein>
    <recommendedName>
        <fullName evidence="3">RloB domain-containing protein</fullName>
    </recommendedName>
</protein>
<name>A0A3N0I1F0_9FIRM</name>
<proteinExistence type="predicted"/>
<evidence type="ECO:0008006" key="3">
    <source>
        <dbReference type="Google" id="ProtNLM"/>
    </source>
</evidence>
<dbReference type="EMBL" id="RJQC01000002">
    <property type="protein sequence ID" value="RNM30717.1"/>
    <property type="molecule type" value="Genomic_DNA"/>
</dbReference>
<keyword evidence="2" id="KW-1185">Reference proteome</keyword>
<accession>A0A3N0I1F0</accession>
<dbReference type="Proteomes" id="UP000276568">
    <property type="component" value="Unassembled WGS sequence"/>
</dbReference>
<dbReference type="OrthoDB" id="2066770at2"/>
<comment type="caution">
    <text evidence="1">The sequence shown here is derived from an EMBL/GenBank/DDBJ whole genome shotgun (WGS) entry which is preliminary data.</text>
</comment>
<dbReference type="AlphaFoldDB" id="A0A3N0I1F0"/>
<reference evidence="1 2" key="1">
    <citation type="submission" date="2018-11" db="EMBL/GenBank/DDBJ databases">
        <title>Clostridium sp. nov., a member of the family Erysipelotrichaceae isolated from pig faeces.</title>
        <authorList>
            <person name="Chang Y.-H."/>
        </authorList>
    </citation>
    <scope>NUCLEOTIDE SEQUENCE [LARGE SCALE GENOMIC DNA]</scope>
    <source>
        <strain evidence="1 2">YH-panp20</strain>
    </source>
</reference>
<dbReference type="RefSeq" id="WP_128520624.1">
    <property type="nucleotide sequence ID" value="NZ_RJQC01000002.1"/>
</dbReference>
<evidence type="ECO:0000313" key="1">
    <source>
        <dbReference type="EMBL" id="RNM30717.1"/>
    </source>
</evidence>
<gene>
    <name evidence="1" type="ORF">EDX97_08015</name>
</gene>
<organism evidence="1 2">
    <name type="scientific">Absicoccus porci</name>
    <dbReference type="NCBI Taxonomy" id="2486576"/>
    <lineage>
        <taxon>Bacteria</taxon>
        <taxon>Bacillati</taxon>
        <taxon>Bacillota</taxon>
        <taxon>Erysipelotrichia</taxon>
        <taxon>Erysipelotrichales</taxon>
        <taxon>Erysipelotrichaceae</taxon>
        <taxon>Absicoccus</taxon>
    </lineage>
</organism>
<sequence>MSKFYHYYVEGKCEETLVKTLKMNNEYIYSGAIDVINATQECISNTRIRALKNKTIVVLIYDTDREATNRLRENIARLNKAKNVYKVICIPQVENFEDELLRCTDIDEIRNFTNSKSKSNFKSDFINQKEQSLLAKLKKSNFNIDILWSKIPKNNYSEFGNDASKIKRRMPGKHS</sequence>
<evidence type="ECO:0000313" key="2">
    <source>
        <dbReference type="Proteomes" id="UP000276568"/>
    </source>
</evidence>